<dbReference type="AlphaFoldDB" id="A0A851GL16"/>
<accession>A0A851GL16</accession>
<keyword evidence="2" id="KW-1185">Reference proteome</keyword>
<proteinExistence type="predicted"/>
<evidence type="ECO:0000313" key="2">
    <source>
        <dbReference type="Proteomes" id="UP000557872"/>
    </source>
</evidence>
<evidence type="ECO:0000313" key="1">
    <source>
        <dbReference type="EMBL" id="NWK57752.1"/>
    </source>
</evidence>
<protein>
    <submittedName>
        <fullName evidence="1">Uncharacterized protein</fullName>
    </submittedName>
</protein>
<dbReference type="Proteomes" id="UP000557872">
    <property type="component" value="Unassembled WGS sequence"/>
</dbReference>
<organism evidence="1 2">
    <name type="scientific">Oceaniferula marina</name>
    <dbReference type="NCBI Taxonomy" id="2748318"/>
    <lineage>
        <taxon>Bacteria</taxon>
        <taxon>Pseudomonadati</taxon>
        <taxon>Verrucomicrobiota</taxon>
        <taxon>Verrucomicrobiia</taxon>
        <taxon>Verrucomicrobiales</taxon>
        <taxon>Verrucomicrobiaceae</taxon>
        <taxon>Oceaniferula</taxon>
    </lineage>
</organism>
<name>A0A851GL16_9BACT</name>
<dbReference type="RefSeq" id="WP_178935185.1">
    <property type="nucleotide sequence ID" value="NZ_JACBAZ010000030.1"/>
</dbReference>
<gene>
    <name evidence="1" type="ORF">HW115_19190</name>
</gene>
<sequence length="159" mass="18216">MLLPDNIAQRFLEQYQTLLRSILGHEPSSLNDWVDARNKLAEVHKNCELNDGYDFDDDFRDGLRNAIYGDFCFLKRYKNYCALQHIDSSVFYGARSLTSPLEEMISEYSIIQTGLIPYQGTIVCDGLVQPSNMLLGKNYAKSMRDAYWSAKRGGELILI</sequence>
<reference evidence="1 2" key="1">
    <citation type="submission" date="2020-07" db="EMBL/GenBank/DDBJ databases">
        <title>Roseicoccus Jingziensis gen. nov., sp. nov., isolated from coastal seawater.</title>
        <authorList>
            <person name="Feng X."/>
        </authorList>
    </citation>
    <scope>NUCLEOTIDE SEQUENCE [LARGE SCALE GENOMIC DNA]</scope>
    <source>
        <strain evidence="1 2">N1E253</strain>
    </source>
</reference>
<comment type="caution">
    <text evidence="1">The sequence shown here is derived from an EMBL/GenBank/DDBJ whole genome shotgun (WGS) entry which is preliminary data.</text>
</comment>
<dbReference type="EMBL" id="JACBAZ010000030">
    <property type="protein sequence ID" value="NWK57752.1"/>
    <property type="molecule type" value="Genomic_DNA"/>
</dbReference>